<protein>
    <submittedName>
        <fullName evidence="1">Uncharacterized protein</fullName>
    </submittedName>
</protein>
<dbReference type="Proteomes" id="UP001597307">
    <property type="component" value="Unassembled WGS sequence"/>
</dbReference>
<gene>
    <name evidence="1" type="ORF">ACFSFX_12965</name>
</gene>
<accession>A0ABW4Q9W8</accession>
<proteinExistence type="predicted"/>
<name>A0ABW4Q9W8_9MICC</name>
<comment type="caution">
    <text evidence="1">The sequence shown here is derived from an EMBL/GenBank/DDBJ whole genome shotgun (WGS) entry which is preliminary data.</text>
</comment>
<organism evidence="1 2">
    <name type="scientific">Arthrobacter flavus</name>
    <dbReference type="NCBI Taxonomy" id="95172"/>
    <lineage>
        <taxon>Bacteria</taxon>
        <taxon>Bacillati</taxon>
        <taxon>Actinomycetota</taxon>
        <taxon>Actinomycetes</taxon>
        <taxon>Micrococcales</taxon>
        <taxon>Micrococcaceae</taxon>
        <taxon>Arthrobacter</taxon>
    </lineage>
</organism>
<keyword evidence="2" id="KW-1185">Reference proteome</keyword>
<evidence type="ECO:0000313" key="1">
    <source>
        <dbReference type="EMBL" id="MFD1847500.1"/>
    </source>
</evidence>
<reference evidence="2" key="1">
    <citation type="journal article" date="2019" name="Int. J. Syst. Evol. Microbiol.">
        <title>The Global Catalogue of Microorganisms (GCM) 10K type strain sequencing project: providing services to taxonomists for standard genome sequencing and annotation.</title>
        <authorList>
            <consortium name="The Broad Institute Genomics Platform"/>
            <consortium name="The Broad Institute Genome Sequencing Center for Infectious Disease"/>
            <person name="Wu L."/>
            <person name="Ma J."/>
        </authorList>
    </citation>
    <scope>NUCLEOTIDE SEQUENCE [LARGE SCALE GENOMIC DNA]</scope>
    <source>
        <strain evidence="2">JCM 11496</strain>
    </source>
</reference>
<dbReference type="RefSeq" id="WP_343882412.1">
    <property type="nucleotide sequence ID" value="NZ_BAAAIJ010000063.1"/>
</dbReference>
<evidence type="ECO:0000313" key="2">
    <source>
        <dbReference type="Proteomes" id="UP001597307"/>
    </source>
</evidence>
<dbReference type="EMBL" id="JBHUGA010000058">
    <property type="protein sequence ID" value="MFD1847500.1"/>
    <property type="molecule type" value="Genomic_DNA"/>
</dbReference>
<sequence length="66" mass="7335">MYLQIPEDLDLRLDRIVVASHVSKHALLLEGAQLVVARHDRQREIAEGMSFVASHDAALLTSLEDA</sequence>